<dbReference type="Proteomes" id="UP000000768">
    <property type="component" value="Chromosome 10"/>
</dbReference>
<evidence type="ECO:0000313" key="2">
    <source>
        <dbReference type="Proteomes" id="UP000000768"/>
    </source>
</evidence>
<dbReference type="AlphaFoldDB" id="A0A194YJN8"/>
<name>A0A194YJN8_SORBI</name>
<reference evidence="2" key="2">
    <citation type="journal article" date="2018" name="Plant J.">
        <title>The Sorghum bicolor reference genome: improved assembly, gene annotations, a transcriptome atlas, and signatures of genome organization.</title>
        <authorList>
            <person name="McCormick R.F."/>
            <person name="Truong S.K."/>
            <person name="Sreedasyam A."/>
            <person name="Jenkins J."/>
            <person name="Shu S."/>
            <person name="Sims D."/>
            <person name="Kennedy M."/>
            <person name="Amirebrahimi M."/>
            <person name="Weers B.D."/>
            <person name="McKinley B."/>
            <person name="Mattison A."/>
            <person name="Morishige D.T."/>
            <person name="Grimwood J."/>
            <person name="Schmutz J."/>
            <person name="Mullet J.E."/>
        </authorList>
    </citation>
    <scope>NUCLEOTIDE SEQUENCE [LARGE SCALE GENOMIC DNA]</scope>
    <source>
        <strain evidence="2">cv. BTx623</strain>
    </source>
</reference>
<gene>
    <name evidence="1" type="ORF">SORBI_3010G165800</name>
</gene>
<protein>
    <submittedName>
        <fullName evidence="1">Uncharacterized protein</fullName>
    </submittedName>
</protein>
<sequence length="108" mass="12769">MSLLQCCVSYVREDINQIYETFNHLYNEYDMASDEINDITYIHDAMKRLDDTMTAYHSHIISSSDDFTYSKIQFLRTYLHTESPNAIPGRWLPADKPDQLLQQIQDEQ</sequence>
<proteinExistence type="predicted"/>
<accession>A0A194YJN8</accession>
<organism evidence="1 2">
    <name type="scientific">Sorghum bicolor</name>
    <name type="common">Sorghum</name>
    <name type="synonym">Sorghum vulgare</name>
    <dbReference type="NCBI Taxonomy" id="4558"/>
    <lineage>
        <taxon>Eukaryota</taxon>
        <taxon>Viridiplantae</taxon>
        <taxon>Streptophyta</taxon>
        <taxon>Embryophyta</taxon>
        <taxon>Tracheophyta</taxon>
        <taxon>Spermatophyta</taxon>
        <taxon>Magnoliopsida</taxon>
        <taxon>Liliopsida</taxon>
        <taxon>Poales</taxon>
        <taxon>Poaceae</taxon>
        <taxon>PACMAD clade</taxon>
        <taxon>Panicoideae</taxon>
        <taxon>Andropogonodae</taxon>
        <taxon>Andropogoneae</taxon>
        <taxon>Sorghinae</taxon>
        <taxon>Sorghum</taxon>
    </lineage>
</organism>
<keyword evidence="2" id="KW-1185">Reference proteome</keyword>
<dbReference type="EMBL" id="CM000769">
    <property type="protein sequence ID" value="KXG20168.1"/>
    <property type="molecule type" value="Genomic_DNA"/>
</dbReference>
<reference evidence="1 2" key="1">
    <citation type="journal article" date="2009" name="Nature">
        <title>The Sorghum bicolor genome and the diversification of grasses.</title>
        <authorList>
            <person name="Paterson A.H."/>
            <person name="Bowers J.E."/>
            <person name="Bruggmann R."/>
            <person name="Dubchak I."/>
            <person name="Grimwood J."/>
            <person name="Gundlach H."/>
            <person name="Haberer G."/>
            <person name="Hellsten U."/>
            <person name="Mitros T."/>
            <person name="Poliakov A."/>
            <person name="Schmutz J."/>
            <person name="Spannagl M."/>
            <person name="Tang H."/>
            <person name="Wang X."/>
            <person name="Wicker T."/>
            <person name="Bharti A.K."/>
            <person name="Chapman J."/>
            <person name="Feltus F.A."/>
            <person name="Gowik U."/>
            <person name="Grigoriev I.V."/>
            <person name="Lyons E."/>
            <person name="Maher C.A."/>
            <person name="Martis M."/>
            <person name="Narechania A."/>
            <person name="Otillar R.P."/>
            <person name="Penning B.W."/>
            <person name="Salamov A.A."/>
            <person name="Wang Y."/>
            <person name="Zhang L."/>
            <person name="Carpita N.C."/>
            <person name="Freeling M."/>
            <person name="Gingle A.R."/>
            <person name="Hash C.T."/>
            <person name="Keller B."/>
            <person name="Klein P."/>
            <person name="Kresovich S."/>
            <person name="McCann M.C."/>
            <person name="Ming R."/>
            <person name="Peterson D.G."/>
            <person name="Mehboob-ur-Rahman"/>
            <person name="Ware D."/>
            <person name="Westhoff P."/>
            <person name="Mayer K.F."/>
            <person name="Messing J."/>
            <person name="Rokhsar D.S."/>
        </authorList>
    </citation>
    <scope>NUCLEOTIDE SEQUENCE [LARGE SCALE GENOMIC DNA]</scope>
    <source>
        <strain evidence="2">cv. BTx623</strain>
    </source>
</reference>
<dbReference type="InParanoid" id="A0A194YJN8"/>
<evidence type="ECO:0000313" key="1">
    <source>
        <dbReference type="EMBL" id="KXG20168.1"/>
    </source>
</evidence>
<dbReference type="Gramene" id="KXG20168">
    <property type="protein sequence ID" value="KXG20168"/>
    <property type="gene ID" value="SORBI_3010G165800"/>
</dbReference>